<accession>A0A1D8K478</accession>
<dbReference type="KEGG" id="aaeo:BJI67_00650"/>
<dbReference type="Proteomes" id="UP000095342">
    <property type="component" value="Chromosome"/>
</dbReference>
<dbReference type="AlphaFoldDB" id="A0A1D8K478"/>
<keyword evidence="3" id="KW-1185">Reference proteome</keyword>
<dbReference type="EMBL" id="CP017448">
    <property type="protein sequence ID" value="AOV15765.1"/>
    <property type="molecule type" value="Genomic_DNA"/>
</dbReference>
<evidence type="ECO:0000313" key="3">
    <source>
        <dbReference type="Proteomes" id="UP000095342"/>
    </source>
</evidence>
<name>A0A1D8K478_9GAMM</name>
<feature type="compositionally biased region" description="Basic and acidic residues" evidence="1">
    <location>
        <begin position="122"/>
        <end position="141"/>
    </location>
</feature>
<feature type="region of interest" description="Disordered" evidence="1">
    <location>
        <begin position="1"/>
        <end position="154"/>
    </location>
</feature>
<gene>
    <name evidence="2" type="ORF">BJI67_00650</name>
</gene>
<evidence type="ECO:0000256" key="1">
    <source>
        <dbReference type="SAM" id="MobiDB-lite"/>
    </source>
</evidence>
<organism evidence="2 3">
    <name type="scientific">Acidihalobacter aeolianus</name>
    <dbReference type="NCBI Taxonomy" id="2792603"/>
    <lineage>
        <taxon>Bacteria</taxon>
        <taxon>Pseudomonadati</taxon>
        <taxon>Pseudomonadota</taxon>
        <taxon>Gammaproteobacteria</taxon>
        <taxon>Chromatiales</taxon>
        <taxon>Ectothiorhodospiraceae</taxon>
        <taxon>Acidihalobacter</taxon>
    </lineage>
</organism>
<protein>
    <submittedName>
        <fullName evidence="2">Uncharacterized protein</fullName>
    </submittedName>
</protein>
<proteinExistence type="predicted"/>
<evidence type="ECO:0000313" key="2">
    <source>
        <dbReference type="EMBL" id="AOV15765.1"/>
    </source>
</evidence>
<feature type="compositionally biased region" description="Polar residues" evidence="1">
    <location>
        <begin position="111"/>
        <end position="120"/>
    </location>
</feature>
<reference evidence="2 3" key="1">
    <citation type="submission" date="2016-09" db="EMBL/GenBank/DDBJ databases">
        <title>Acidihalobacter prosperus V6 (DSM14174).</title>
        <authorList>
            <person name="Khaleque H.N."/>
            <person name="Ramsay J.P."/>
            <person name="Murphy R.J.T."/>
            <person name="Kaksonen A.H."/>
            <person name="Boxall N.J."/>
            <person name="Watkin E.L.J."/>
        </authorList>
    </citation>
    <scope>NUCLEOTIDE SEQUENCE [LARGE SCALE GENOMIC DNA]</scope>
    <source>
        <strain evidence="2 3">V6</strain>
    </source>
</reference>
<feature type="compositionally biased region" description="Basic and acidic residues" evidence="1">
    <location>
        <begin position="7"/>
        <end position="32"/>
    </location>
</feature>
<sequence length="154" mass="16780">MACDEQDAGRKQSGDGYRDHGIAEDQQSREETSPAEIVQSLARVRTQTLGGGQMPEQGEIAGEQQRCQGGAGHAKRAQIDAGQGRADGGANRHAAPGHQHLAVQREHGSRSWRNAQAQHQRQGHDQPDPEPGGRFEKRAEQETQCEQHPVARRG</sequence>